<dbReference type="SUPFAM" id="SSF53300">
    <property type="entry name" value="vWA-like"/>
    <property type="match status" value="1"/>
</dbReference>
<gene>
    <name evidence="4" type="ORF">VNI00_007883</name>
</gene>
<dbReference type="EMBL" id="JAYKXP010000026">
    <property type="protein sequence ID" value="KAK7044163.1"/>
    <property type="molecule type" value="Genomic_DNA"/>
</dbReference>
<protein>
    <submittedName>
        <fullName evidence="4">Uncharacterized protein</fullName>
    </submittedName>
</protein>
<dbReference type="PANTHER" id="PTHR31373">
    <property type="entry name" value="OS06G0652100 PROTEIN"/>
    <property type="match status" value="1"/>
</dbReference>
<dbReference type="InterPro" id="IPR011205">
    <property type="entry name" value="UCP015417_vWA"/>
</dbReference>
<accession>A0AAW0CY75</accession>
<dbReference type="PIRSF" id="PIRSF015417">
    <property type="entry name" value="T31B5_30_vWA"/>
    <property type="match status" value="1"/>
</dbReference>
<evidence type="ECO:0000313" key="5">
    <source>
        <dbReference type="Proteomes" id="UP001383192"/>
    </source>
</evidence>
<feature type="region of interest" description="Disordered" evidence="1">
    <location>
        <begin position="698"/>
        <end position="726"/>
    </location>
</feature>
<dbReference type="Proteomes" id="UP001383192">
    <property type="component" value="Unassembled WGS sequence"/>
</dbReference>
<name>A0AAW0CY75_9AGAR</name>
<dbReference type="AlphaFoldDB" id="A0AAW0CY75"/>
<organism evidence="4 5">
    <name type="scientific">Paramarasmius palmivorus</name>
    <dbReference type="NCBI Taxonomy" id="297713"/>
    <lineage>
        <taxon>Eukaryota</taxon>
        <taxon>Fungi</taxon>
        <taxon>Dikarya</taxon>
        <taxon>Basidiomycota</taxon>
        <taxon>Agaricomycotina</taxon>
        <taxon>Agaricomycetes</taxon>
        <taxon>Agaricomycetidae</taxon>
        <taxon>Agaricales</taxon>
        <taxon>Marasmiineae</taxon>
        <taxon>Marasmiaceae</taxon>
        <taxon>Paramarasmius</taxon>
    </lineage>
</organism>
<evidence type="ECO:0000313" key="4">
    <source>
        <dbReference type="EMBL" id="KAK7044163.1"/>
    </source>
</evidence>
<dbReference type="InterPro" id="IPR058580">
    <property type="entry name" value="DUF2828"/>
</dbReference>
<evidence type="ECO:0000259" key="2">
    <source>
        <dbReference type="Pfam" id="PF11443"/>
    </source>
</evidence>
<dbReference type="PANTHER" id="PTHR31373:SF27">
    <property type="entry name" value="TROVE DOMAIN-CONTAINING PROTEIN"/>
    <property type="match status" value="1"/>
</dbReference>
<evidence type="ECO:0000256" key="1">
    <source>
        <dbReference type="SAM" id="MobiDB-lite"/>
    </source>
</evidence>
<keyword evidence="5" id="KW-1185">Reference proteome</keyword>
<dbReference type="InterPro" id="IPR036465">
    <property type="entry name" value="vWFA_dom_sf"/>
</dbReference>
<comment type="caution">
    <text evidence="4">The sequence shown here is derived from an EMBL/GenBank/DDBJ whole genome shotgun (WGS) entry which is preliminary data.</text>
</comment>
<dbReference type="InterPro" id="IPR056690">
    <property type="entry name" value="DUF7788"/>
</dbReference>
<dbReference type="Pfam" id="PF11443">
    <property type="entry name" value="DUF2828"/>
    <property type="match status" value="1"/>
</dbReference>
<proteinExistence type="predicted"/>
<feature type="domain" description="DUF2828" evidence="2">
    <location>
        <begin position="60"/>
        <end position="499"/>
    </location>
</feature>
<evidence type="ECO:0000259" key="3">
    <source>
        <dbReference type="Pfam" id="PF25043"/>
    </source>
</evidence>
<dbReference type="Pfam" id="PF25043">
    <property type="entry name" value="DUF7788"/>
    <property type="match status" value="1"/>
</dbReference>
<reference evidence="4 5" key="1">
    <citation type="submission" date="2024-01" db="EMBL/GenBank/DDBJ databases">
        <title>A draft genome for a cacao thread blight-causing isolate of Paramarasmius palmivorus.</title>
        <authorList>
            <person name="Baruah I.K."/>
            <person name="Bukari Y."/>
            <person name="Amoako-Attah I."/>
            <person name="Meinhardt L.W."/>
            <person name="Bailey B.A."/>
            <person name="Cohen S.P."/>
        </authorList>
    </citation>
    <scope>NUCLEOTIDE SEQUENCE [LARGE SCALE GENOMIC DNA]</scope>
    <source>
        <strain evidence="4 5">GH-12</strain>
    </source>
</reference>
<feature type="compositionally biased region" description="Acidic residues" evidence="1">
    <location>
        <begin position="698"/>
        <end position="707"/>
    </location>
</feature>
<feature type="domain" description="DUF7788" evidence="3">
    <location>
        <begin position="501"/>
        <end position="736"/>
    </location>
</feature>
<sequence length="748" mass="83881">MATSQVFTLPHIPELFDAQFLDVLLPAQPKVEKVEKANTEEAPKNAMMSALEATAHQTRTQNNAPAYSSTLSPTLDAFNALNTWVDSSKLDEVLPKAWEEDPQLTLRLIWQLRSIHDGKAEKEAFYRAFGWLYKNHPRTAISNLNMLVAPACVRKSKKVDKETGKKKEIGMSHGYWKDLLNILALATTDELHTTSPTFLHAPRPPFTYPSRDPNRVKQDPVQHNAEKQRLAKEARVLKGKERHANLIDKLEKDKKYRALYVAIARLFSDQLVQDLHIATEIQSLSPETDRERIGDLQRQLSLAAKWAPSPGQSHDRHTNIATAISLLLHHSRKAIDIPFPSSVSASPATQDELVVLRSFFQRWVLTILRSPTFLYLPEPLMASNKWSSINYSRVASLCMQRHMDQFFTHDPEGFEKYLLAVEQGKKQISGATLMPHELVQKAVELGDAMKFTEAPQESGKMSAKLKAKEVKGRLAATQVRVVEQQWNALITRLRESGNIDNAIAVCDVSGSMGNLHYAQTGYGRGTKSTDPILPAVALSLILARLAKPPFNGGFITFSANPQYVQLPPEGEKTLYETITQMERSAWGMNTDFAAVFLKLLLPLAKEKGVKKEEMIKRLFVFSDMQFDEANTSDNPAKWETNYDVVKKAYEKAGYDVPQIVYWDLAAGGTVEVQGDKEGVAMMNGWSANLLKVFLGEEAEPEPEEEGWETVQKAGDEAQENEEAEKFNPINVMKKAVAKESFKGLVVVD</sequence>
<dbReference type="Gene3D" id="3.40.50.410">
    <property type="entry name" value="von Willebrand factor, type A domain"/>
    <property type="match status" value="1"/>
</dbReference>